<keyword evidence="4" id="KW-1185">Reference proteome</keyword>
<dbReference type="EMBL" id="JBIWXY010000001">
    <property type="protein sequence ID" value="MFJ5445342.1"/>
    <property type="molecule type" value="Genomic_DNA"/>
</dbReference>
<name>A0ABW8GJG4_9PROT</name>
<dbReference type="Proteomes" id="UP001617669">
    <property type="component" value="Unassembled WGS sequence"/>
</dbReference>
<gene>
    <name evidence="3" type="ORF">ACIKP9_03795</name>
</gene>
<feature type="region of interest" description="Disordered" evidence="1">
    <location>
        <begin position="161"/>
        <end position="183"/>
    </location>
</feature>
<dbReference type="InterPro" id="IPR053733">
    <property type="entry name" value="Heme_Transport_Util_sf"/>
</dbReference>
<dbReference type="RefSeq" id="WP_400879489.1">
    <property type="nucleotide sequence ID" value="NZ_JBIWXY010000001.1"/>
</dbReference>
<proteinExistence type="predicted"/>
<sequence length="347" mass="38982">MQSTHQTEQQYQAFHTAKKEQKLRNREAAQAIGISEGQAIANAIGREAVRLKDPFHEIIADVPKLGRVMALTRNESTVHEKIGKYENVSYDHLGLVVGPDIDLRIFYSQWKHGYAVTEETEKGVQRSLQFYDATGTAVHKIHLKDFSNVDGWHELLQQYRSDDQSPGQEIEAAKPPPSVKPDSEIDQDGFKAAWLAMKDTHDFFMLLRKFGVGRTQGLRLAPEGHAYKVNNNATKQMLEAAAADGTSIMCFVGNPGNIQIHTGPIKNVKELGPWINVLDETFNLHLRTDLIVETWVVKKPTDDGIVTSLEVFDQHGEIMAQFFGERKPGKPELEAWRHIVAQLPAQA</sequence>
<dbReference type="SUPFAM" id="SSF144064">
    <property type="entry name" value="Heme iron utilization protein-like"/>
    <property type="match status" value="1"/>
</dbReference>
<dbReference type="Gene3D" id="3.40.1570.10">
    <property type="entry name" value="HemS/ChuS/ChuX like domains"/>
    <property type="match status" value="2"/>
</dbReference>
<dbReference type="CDD" id="cd16831">
    <property type="entry name" value="HemS-like_C"/>
    <property type="match status" value="1"/>
</dbReference>
<reference evidence="3 4" key="1">
    <citation type="submission" date="2024-11" db="EMBL/GenBank/DDBJ databases">
        <authorList>
            <person name="Kaparullina E.N."/>
            <person name="Delegan Y.A."/>
            <person name="Doronina N.V."/>
        </authorList>
    </citation>
    <scope>NUCLEOTIDE SEQUENCE [LARGE SCALE GENOMIC DNA]</scope>
    <source>
        <strain evidence="3 4">7sh_L</strain>
    </source>
</reference>
<evidence type="ECO:0000313" key="4">
    <source>
        <dbReference type="Proteomes" id="UP001617669"/>
    </source>
</evidence>
<dbReference type="CDD" id="cd16830">
    <property type="entry name" value="HemS-like_N"/>
    <property type="match status" value="1"/>
</dbReference>
<evidence type="ECO:0000256" key="1">
    <source>
        <dbReference type="SAM" id="MobiDB-lite"/>
    </source>
</evidence>
<comment type="caution">
    <text evidence="3">The sequence shown here is derived from an EMBL/GenBank/DDBJ whole genome shotgun (WGS) entry which is preliminary data.</text>
</comment>
<dbReference type="Pfam" id="PF05171">
    <property type="entry name" value="HemS"/>
    <property type="match status" value="2"/>
</dbReference>
<protein>
    <submittedName>
        <fullName evidence="3">Hemin-degrading factor</fullName>
    </submittedName>
</protein>
<organism evidence="3 4">
    <name type="scientific">Methylobacillus methanolivorans</name>
    <dbReference type="NCBI Taxonomy" id="1848927"/>
    <lineage>
        <taxon>Bacteria</taxon>
        <taxon>Pseudomonadati</taxon>
        <taxon>Pseudomonadota</taxon>
        <taxon>Betaproteobacteria</taxon>
        <taxon>Nitrosomonadales</taxon>
        <taxon>Methylophilaceae</taxon>
        <taxon>Methylobacillus</taxon>
    </lineage>
</organism>
<evidence type="ECO:0000313" key="3">
    <source>
        <dbReference type="EMBL" id="MFJ5445342.1"/>
    </source>
</evidence>
<evidence type="ECO:0000259" key="2">
    <source>
        <dbReference type="Pfam" id="PF05171"/>
    </source>
</evidence>
<feature type="domain" description="Haemin-degrading HemS/ChuX" evidence="2">
    <location>
        <begin position="33"/>
        <end position="159"/>
    </location>
</feature>
<feature type="domain" description="Haemin-degrading HemS/ChuX" evidence="2">
    <location>
        <begin position="211"/>
        <end position="343"/>
    </location>
</feature>
<accession>A0ABW8GJG4</accession>
<dbReference type="InterPro" id="IPR007845">
    <property type="entry name" value="HemS/ChuX_dom"/>
</dbReference>